<reference evidence="2" key="1">
    <citation type="journal article" date="2024" name="Proc. Natl. Acad. Sci. U.S.A.">
        <title>Extraordinary preservation of gene collinearity over three hundred million years revealed in homosporous lycophytes.</title>
        <authorList>
            <person name="Li C."/>
            <person name="Wickell D."/>
            <person name="Kuo L.Y."/>
            <person name="Chen X."/>
            <person name="Nie B."/>
            <person name="Liao X."/>
            <person name="Peng D."/>
            <person name="Ji J."/>
            <person name="Jenkins J."/>
            <person name="Williams M."/>
            <person name="Shu S."/>
            <person name="Plott C."/>
            <person name="Barry K."/>
            <person name="Rajasekar S."/>
            <person name="Grimwood J."/>
            <person name="Han X."/>
            <person name="Sun S."/>
            <person name="Hou Z."/>
            <person name="He W."/>
            <person name="Dai G."/>
            <person name="Sun C."/>
            <person name="Schmutz J."/>
            <person name="Leebens-Mack J.H."/>
            <person name="Li F.W."/>
            <person name="Wang L."/>
        </authorList>
    </citation>
    <scope>NUCLEOTIDE SEQUENCE [LARGE SCALE GENOMIC DNA]</scope>
    <source>
        <strain evidence="2">cv. PW_Plant_1</strain>
    </source>
</reference>
<dbReference type="EMBL" id="CM055101">
    <property type="protein sequence ID" value="KAJ7540152.1"/>
    <property type="molecule type" value="Genomic_DNA"/>
</dbReference>
<proteinExistence type="predicted"/>
<evidence type="ECO:0000313" key="1">
    <source>
        <dbReference type="EMBL" id="KAJ7540152.1"/>
    </source>
</evidence>
<sequence>MGLISLVTGISGPSGFGSSSTAEEVTKGVDASRITAIVTGGASGIGAETSRVLALRGAHVIIAARNLSAAADVKEKIVRDIPGARVDIMKLDLSSMESVRSFASEFTAKRLPLNLLINNAGVMLCPFDLSKDGIEMHFATNHLGHFLLTNLLLDTMRQTAKESRIEGRIVNLSSVAHIAAYSDAIRFDSLNDKTRYVDRGAYGQSKLANILHSKELSRRLAAEGVNITANAVHPGFIMTPLMRYSKNLMKFLKFFSSFLWKNVSQGASTTCYVALHPNLKGVSGKYFSDCNEARPNTLATNEELAKRLWEFSQKRTT</sequence>
<protein>
    <submittedName>
        <fullName evidence="1">Uncharacterized protein</fullName>
    </submittedName>
</protein>
<comment type="caution">
    <text evidence="1">The sequence shown here is derived from an EMBL/GenBank/DDBJ whole genome shotgun (WGS) entry which is preliminary data.</text>
</comment>
<evidence type="ECO:0000313" key="2">
    <source>
        <dbReference type="Proteomes" id="UP001162992"/>
    </source>
</evidence>
<name>A0ACC2CER3_DIPCM</name>
<dbReference type="Proteomes" id="UP001162992">
    <property type="component" value="Chromosome 10"/>
</dbReference>
<gene>
    <name evidence="1" type="ORF">O6H91_10G002800</name>
</gene>
<accession>A0ACC2CER3</accession>
<keyword evidence="2" id="KW-1185">Reference proteome</keyword>
<organism evidence="1 2">
    <name type="scientific">Diphasiastrum complanatum</name>
    <name type="common">Issler's clubmoss</name>
    <name type="synonym">Lycopodium complanatum</name>
    <dbReference type="NCBI Taxonomy" id="34168"/>
    <lineage>
        <taxon>Eukaryota</taxon>
        <taxon>Viridiplantae</taxon>
        <taxon>Streptophyta</taxon>
        <taxon>Embryophyta</taxon>
        <taxon>Tracheophyta</taxon>
        <taxon>Lycopodiopsida</taxon>
        <taxon>Lycopodiales</taxon>
        <taxon>Lycopodiaceae</taxon>
        <taxon>Lycopodioideae</taxon>
        <taxon>Diphasiastrum</taxon>
    </lineage>
</organism>